<sequence length="382" mass="43108">MNPVKLMIIDADQQILHKLEPLLSEMGYQVACLVDRREDTLEQILHYTPDLLLVGKSFISSSQNQTLILTLAHDYHLPIIFVTDSIEQTTLHHTTGINPVGYLTHPFEKTEIFPIIEIALARSQAQLEVRKALAKEQELNELKSRLITMISHYFRTPLSTIVFSAGLLNSYGYQCSEDKLKVHLDRIQSGAKSLTDLLDKILVFSKAESREIPLQIKPINIHQFCLELQEEIKTLYPLVNLKLTLAHPMTEANLDPKIIKQILLYVLVNSIQYSHPETPIYLSVKQTKNQVIFNIIDHGIGIPVEDRSQIFDLFHRGSNVGSIPGTGLGLSIVQQLLELHQGSIFLQSELNVGTTVTLCFAKNGLPKMLCQCHELIPKKTVV</sequence>
<evidence type="ECO:0000256" key="3">
    <source>
        <dbReference type="ARBA" id="ARBA00022553"/>
    </source>
</evidence>
<accession>A0ABT3L0P8</accession>
<evidence type="ECO:0000256" key="4">
    <source>
        <dbReference type="ARBA" id="ARBA00022679"/>
    </source>
</evidence>
<evidence type="ECO:0000256" key="1">
    <source>
        <dbReference type="ARBA" id="ARBA00000085"/>
    </source>
</evidence>
<dbReference type="PRINTS" id="PR00344">
    <property type="entry name" value="BCTRLSENSOR"/>
</dbReference>
<comment type="caution">
    <text evidence="10">The sequence shown here is derived from an EMBL/GenBank/DDBJ whole genome shotgun (WGS) entry which is preliminary data.</text>
</comment>
<dbReference type="InterPro" id="IPR050736">
    <property type="entry name" value="Sensor_HK_Regulatory"/>
</dbReference>
<dbReference type="InterPro" id="IPR005467">
    <property type="entry name" value="His_kinase_dom"/>
</dbReference>
<dbReference type="SUPFAM" id="SSF55874">
    <property type="entry name" value="ATPase domain of HSP90 chaperone/DNA topoisomerase II/histidine kinase"/>
    <property type="match status" value="1"/>
</dbReference>
<dbReference type="PROSITE" id="PS50110">
    <property type="entry name" value="RESPONSE_REGULATORY"/>
    <property type="match status" value="1"/>
</dbReference>
<organism evidence="10 11">
    <name type="scientific">Spirulina subsalsa FACHB-351</name>
    <dbReference type="NCBI Taxonomy" id="234711"/>
    <lineage>
        <taxon>Bacteria</taxon>
        <taxon>Bacillati</taxon>
        <taxon>Cyanobacteriota</taxon>
        <taxon>Cyanophyceae</taxon>
        <taxon>Spirulinales</taxon>
        <taxon>Spirulinaceae</taxon>
        <taxon>Spirulina</taxon>
    </lineage>
</organism>
<dbReference type="PANTHER" id="PTHR43711:SF26">
    <property type="entry name" value="SENSOR HISTIDINE KINASE RCSC"/>
    <property type="match status" value="1"/>
</dbReference>
<keyword evidence="5 10" id="KW-0418">Kinase</keyword>
<dbReference type="RefSeq" id="WP_265262720.1">
    <property type="nucleotide sequence ID" value="NZ_JAIHOM010000006.1"/>
</dbReference>
<dbReference type="SMART" id="SM00387">
    <property type="entry name" value="HATPase_c"/>
    <property type="match status" value="1"/>
</dbReference>
<dbReference type="InterPro" id="IPR003661">
    <property type="entry name" value="HisK_dim/P_dom"/>
</dbReference>
<dbReference type="SUPFAM" id="SSF52172">
    <property type="entry name" value="CheY-like"/>
    <property type="match status" value="1"/>
</dbReference>
<evidence type="ECO:0000256" key="6">
    <source>
        <dbReference type="ARBA" id="ARBA00023012"/>
    </source>
</evidence>
<dbReference type="Gene3D" id="3.30.565.10">
    <property type="entry name" value="Histidine kinase-like ATPase, C-terminal domain"/>
    <property type="match status" value="1"/>
</dbReference>
<dbReference type="GO" id="GO:0016301">
    <property type="term" value="F:kinase activity"/>
    <property type="evidence" value="ECO:0007669"/>
    <property type="project" value="UniProtKB-KW"/>
</dbReference>
<name>A0ABT3L0P8_9CYAN</name>
<evidence type="ECO:0000313" key="11">
    <source>
        <dbReference type="Proteomes" id="UP001526426"/>
    </source>
</evidence>
<evidence type="ECO:0000313" key="10">
    <source>
        <dbReference type="EMBL" id="MCW6035057.1"/>
    </source>
</evidence>
<protein>
    <recommendedName>
        <fullName evidence="2">histidine kinase</fullName>
        <ecNumber evidence="2">2.7.13.3</ecNumber>
    </recommendedName>
</protein>
<gene>
    <name evidence="10" type="ORF">K4A83_02050</name>
</gene>
<evidence type="ECO:0000259" key="8">
    <source>
        <dbReference type="PROSITE" id="PS50109"/>
    </source>
</evidence>
<dbReference type="InterPro" id="IPR011006">
    <property type="entry name" value="CheY-like_superfamily"/>
</dbReference>
<evidence type="ECO:0000256" key="5">
    <source>
        <dbReference type="ARBA" id="ARBA00022777"/>
    </source>
</evidence>
<dbReference type="CDD" id="cd00082">
    <property type="entry name" value="HisKA"/>
    <property type="match status" value="1"/>
</dbReference>
<proteinExistence type="predicted"/>
<dbReference type="SMART" id="SM00388">
    <property type="entry name" value="HisKA"/>
    <property type="match status" value="1"/>
</dbReference>
<keyword evidence="3" id="KW-0597">Phosphoprotein</keyword>
<feature type="domain" description="Histidine kinase" evidence="8">
    <location>
        <begin position="149"/>
        <end position="364"/>
    </location>
</feature>
<dbReference type="InterPro" id="IPR001789">
    <property type="entry name" value="Sig_transdc_resp-reg_receiver"/>
</dbReference>
<keyword evidence="6" id="KW-0902">Two-component regulatory system</keyword>
<dbReference type="Proteomes" id="UP001526426">
    <property type="component" value="Unassembled WGS sequence"/>
</dbReference>
<dbReference type="Gene3D" id="3.40.50.2300">
    <property type="match status" value="1"/>
</dbReference>
<dbReference type="Pfam" id="PF00512">
    <property type="entry name" value="HisKA"/>
    <property type="match status" value="1"/>
</dbReference>
<comment type="catalytic activity">
    <reaction evidence="1">
        <text>ATP + protein L-histidine = ADP + protein N-phospho-L-histidine.</text>
        <dbReference type="EC" id="2.7.13.3"/>
    </reaction>
</comment>
<dbReference type="PANTHER" id="PTHR43711">
    <property type="entry name" value="TWO-COMPONENT HISTIDINE KINASE"/>
    <property type="match status" value="1"/>
</dbReference>
<feature type="domain" description="Response regulatory" evidence="9">
    <location>
        <begin position="5"/>
        <end position="120"/>
    </location>
</feature>
<dbReference type="Pfam" id="PF02518">
    <property type="entry name" value="HATPase_c"/>
    <property type="match status" value="1"/>
</dbReference>
<keyword evidence="4" id="KW-0808">Transferase</keyword>
<dbReference type="Gene3D" id="1.10.287.130">
    <property type="match status" value="1"/>
</dbReference>
<dbReference type="CDD" id="cd00075">
    <property type="entry name" value="HATPase"/>
    <property type="match status" value="1"/>
</dbReference>
<dbReference type="EC" id="2.7.13.3" evidence="2"/>
<dbReference type="InterPro" id="IPR004358">
    <property type="entry name" value="Sig_transdc_His_kin-like_C"/>
</dbReference>
<reference evidence="10 11" key="1">
    <citation type="submission" date="2021-08" db="EMBL/GenBank/DDBJ databases">
        <title>Draft genome sequence of Spirulina subsalsa with high tolerance to salinity and hype-accumulation of phycocyanin.</title>
        <authorList>
            <person name="Pei H."/>
            <person name="Jiang L."/>
        </authorList>
    </citation>
    <scope>NUCLEOTIDE SEQUENCE [LARGE SCALE GENOMIC DNA]</scope>
    <source>
        <strain evidence="10 11">FACHB-351</strain>
    </source>
</reference>
<dbReference type="PROSITE" id="PS50109">
    <property type="entry name" value="HIS_KIN"/>
    <property type="match status" value="1"/>
</dbReference>
<dbReference type="InterPro" id="IPR036097">
    <property type="entry name" value="HisK_dim/P_sf"/>
</dbReference>
<evidence type="ECO:0000256" key="2">
    <source>
        <dbReference type="ARBA" id="ARBA00012438"/>
    </source>
</evidence>
<comment type="caution">
    <text evidence="7">Lacks conserved residue(s) required for the propagation of feature annotation.</text>
</comment>
<dbReference type="EMBL" id="JAIHOM010000006">
    <property type="protein sequence ID" value="MCW6035057.1"/>
    <property type="molecule type" value="Genomic_DNA"/>
</dbReference>
<evidence type="ECO:0000256" key="7">
    <source>
        <dbReference type="PROSITE-ProRule" id="PRU00169"/>
    </source>
</evidence>
<dbReference type="InterPro" id="IPR003594">
    <property type="entry name" value="HATPase_dom"/>
</dbReference>
<keyword evidence="11" id="KW-1185">Reference proteome</keyword>
<dbReference type="SUPFAM" id="SSF47384">
    <property type="entry name" value="Homodimeric domain of signal transducing histidine kinase"/>
    <property type="match status" value="1"/>
</dbReference>
<dbReference type="InterPro" id="IPR036890">
    <property type="entry name" value="HATPase_C_sf"/>
</dbReference>
<evidence type="ECO:0000259" key="9">
    <source>
        <dbReference type="PROSITE" id="PS50110"/>
    </source>
</evidence>